<organism evidence="1 2">
    <name type="scientific">Nonomuraea zeae</name>
    <dbReference type="NCBI Taxonomy" id="1642303"/>
    <lineage>
        <taxon>Bacteria</taxon>
        <taxon>Bacillati</taxon>
        <taxon>Actinomycetota</taxon>
        <taxon>Actinomycetes</taxon>
        <taxon>Streptosporangiales</taxon>
        <taxon>Streptosporangiaceae</taxon>
        <taxon>Nonomuraea</taxon>
    </lineage>
</organism>
<comment type="caution">
    <text evidence="1">The sequence shown here is derived from an EMBL/GenBank/DDBJ whole genome shotgun (WGS) entry which is preliminary data.</text>
</comment>
<reference evidence="1 2" key="1">
    <citation type="submission" date="2019-05" db="EMBL/GenBank/DDBJ databases">
        <title>Draft genome sequence of Nonomuraea zeae DSM 100528.</title>
        <authorList>
            <person name="Saricaoglu S."/>
            <person name="Isik K."/>
        </authorList>
    </citation>
    <scope>NUCLEOTIDE SEQUENCE [LARGE SCALE GENOMIC DNA]</scope>
    <source>
        <strain evidence="1 2">DSM 100528</strain>
    </source>
</reference>
<evidence type="ECO:0000313" key="2">
    <source>
        <dbReference type="Proteomes" id="UP000306628"/>
    </source>
</evidence>
<sequence>GYEGRITGQIAQLCRVYGMGCGAPVVEPREPRAAQLALV</sequence>
<keyword evidence="2" id="KW-1185">Reference proteome</keyword>
<name>A0A5S4FLK4_9ACTN</name>
<proteinExistence type="predicted"/>
<dbReference type="EMBL" id="VCKX01000294">
    <property type="protein sequence ID" value="TMR21525.1"/>
    <property type="molecule type" value="Genomic_DNA"/>
</dbReference>
<evidence type="ECO:0000313" key="1">
    <source>
        <dbReference type="EMBL" id="TMR21525.1"/>
    </source>
</evidence>
<dbReference type="AlphaFoldDB" id="A0A5S4FLK4"/>
<dbReference type="Proteomes" id="UP000306628">
    <property type="component" value="Unassembled WGS sequence"/>
</dbReference>
<protein>
    <submittedName>
        <fullName evidence="1">Radical SAM protein</fullName>
    </submittedName>
</protein>
<gene>
    <name evidence="1" type="ORF">ETD85_50695</name>
</gene>
<feature type="non-terminal residue" evidence="1">
    <location>
        <position position="1"/>
    </location>
</feature>
<accession>A0A5S4FLK4</accession>